<evidence type="ECO:0000313" key="2">
    <source>
        <dbReference type="EMBL" id="KIN95480.1"/>
    </source>
</evidence>
<feature type="non-terminal residue" evidence="2">
    <location>
        <position position="127"/>
    </location>
</feature>
<protein>
    <submittedName>
        <fullName evidence="2">Uncharacterized protein</fullName>
    </submittedName>
</protein>
<gene>
    <name evidence="2" type="ORF">M404DRAFT_1007443</name>
</gene>
<evidence type="ECO:0000313" key="3">
    <source>
        <dbReference type="Proteomes" id="UP000054217"/>
    </source>
</evidence>
<dbReference type="AlphaFoldDB" id="A0A0C3NIH4"/>
<feature type="compositionally biased region" description="Polar residues" evidence="1">
    <location>
        <begin position="30"/>
        <end position="41"/>
    </location>
</feature>
<reference evidence="2 3" key="1">
    <citation type="submission" date="2014-04" db="EMBL/GenBank/DDBJ databases">
        <authorList>
            <consortium name="DOE Joint Genome Institute"/>
            <person name="Kuo A."/>
            <person name="Kohler A."/>
            <person name="Costa M.D."/>
            <person name="Nagy L.G."/>
            <person name="Floudas D."/>
            <person name="Copeland A."/>
            <person name="Barry K.W."/>
            <person name="Cichocki N."/>
            <person name="Veneault-Fourrey C."/>
            <person name="LaButti K."/>
            <person name="Lindquist E.A."/>
            <person name="Lipzen A."/>
            <person name="Lundell T."/>
            <person name="Morin E."/>
            <person name="Murat C."/>
            <person name="Sun H."/>
            <person name="Tunlid A."/>
            <person name="Henrissat B."/>
            <person name="Grigoriev I.V."/>
            <person name="Hibbett D.S."/>
            <person name="Martin F."/>
            <person name="Nordberg H.P."/>
            <person name="Cantor M.N."/>
            <person name="Hua S.X."/>
        </authorList>
    </citation>
    <scope>NUCLEOTIDE SEQUENCE [LARGE SCALE GENOMIC DNA]</scope>
    <source>
        <strain evidence="2 3">Marx 270</strain>
    </source>
</reference>
<dbReference type="Proteomes" id="UP000054217">
    <property type="component" value="Unassembled WGS sequence"/>
</dbReference>
<organism evidence="2 3">
    <name type="scientific">Pisolithus tinctorius Marx 270</name>
    <dbReference type="NCBI Taxonomy" id="870435"/>
    <lineage>
        <taxon>Eukaryota</taxon>
        <taxon>Fungi</taxon>
        <taxon>Dikarya</taxon>
        <taxon>Basidiomycota</taxon>
        <taxon>Agaricomycotina</taxon>
        <taxon>Agaricomycetes</taxon>
        <taxon>Agaricomycetidae</taxon>
        <taxon>Boletales</taxon>
        <taxon>Sclerodermatineae</taxon>
        <taxon>Pisolithaceae</taxon>
        <taxon>Pisolithus</taxon>
    </lineage>
</organism>
<dbReference type="HOGENOM" id="CLU_1975834_0_0_1"/>
<feature type="region of interest" description="Disordered" evidence="1">
    <location>
        <begin position="1"/>
        <end position="56"/>
    </location>
</feature>
<feature type="compositionally biased region" description="Basic and acidic residues" evidence="1">
    <location>
        <begin position="8"/>
        <end position="19"/>
    </location>
</feature>
<dbReference type="EMBL" id="KN832066">
    <property type="protein sequence ID" value="KIN95480.1"/>
    <property type="molecule type" value="Genomic_DNA"/>
</dbReference>
<accession>A0A0C3NIH4</accession>
<name>A0A0C3NIH4_PISTI</name>
<reference evidence="3" key="2">
    <citation type="submission" date="2015-01" db="EMBL/GenBank/DDBJ databases">
        <title>Evolutionary Origins and Diversification of the Mycorrhizal Mutualists.</title>
        <authorList>
            <consortium name="DOE Joint Genome Institute"/>
            <consortium name="Mycorrhizal Genomics Consortium"/>
            <person name="Kohler A."/>
            <person name="Kuo A."/>
            <person name="Nagy L.G."/>
            <person name="Floudas D."/>
            <person name="Copeland A."/>
            <person name="Barry K.W."/>
            <person name="Cichocki N."/>
            <person name="Veneault-Fourrey C."/>
            <person name="LaButti K."/>
            <person name="Lindquist E.A."/>
            <person name="Lipzen A."/>
            <person name="Lundell T."/>
            <person name="Morin E."/>
            <person name="Murat C."/>
            <person name="Riley R."/>
            <person name="Ohm R."/>
            <person name="Sun H."/>
            <person name="Tunlid A."/>
            <person name="Henrissat B."/>
            <person name="Grigoriev I.V."/>
            <person name="Hibbett D.S."/>
            <person name="Martin F."/>
        </authorList>
    </citation>
    <scope>NUCLEOTIDE SEQUENCE [LARGE SCALE GENOMIC DNA]</scope>
    <source>
        <strain evidence="3">Marx 270</strain>
    </source>
</reference>
<evidence type="ECO:0000256" key="1">
    <source>
        <dbReference type="SAM" id="MobiDB-lite"/>
    </source>
</evidence>
<keyword evidence="3" id="KW-1185">Reference proteome</keyword>
<dbReference type="InParanoid" id="A0A0C3NIH4"/>
<proteinExistence type="predicted"/>
<sequence length="127" mass="14099">MQSRVHLLQHDESSSKDPEPVAACELSMPRNRSNSLPQRSDPTYDDVRPSPLDIPQVYPSTRSVQNLSPAGTSLCTPASEPNRRMQLRCLLISSTHQCDRMISQILGHIPVQPHTSHVVPHEVSSSI</sequence>